<dbReference type="OrthoDB" id="2564904at2759"/>
<sequence>MNLFILGIPYLILPIIVSAVLSGFNSNHLPYQTDGLRGQYGYNQCGTNATANSRCQNVFIKSATDFCLFAPPTVQTVGEAERVAVSYCSKDGYGTRLIPAGTFKNLHFVRTQHYVQITATGNFTKVNIPKGDEGGELDPSGQDGLGNPIGGLVFGDGFQFDHWTEFISDNEFCLRACYNGPQAEMYCEHIYDLMGCRWNIVGDYDRPGFDQCEGDDVPLPQGKYRLLNGTIVTWHQGDKGPEPPIGQPGKLRSCVKVPPPSGA</sequence>
<comment type="caution">
    <text evidence="3">The sequence shown here is derived from an EMBL/GenBank/DDBJ whole genome shotgun (WGS) entry which is preliminary data.</text>
</comment>
<evidence type="ECO:0000313" key="3">
    <source>
        <dbReference type="EMBL" id="KAG0143249.1"/>
    </source>
</evidence>
<evidence type="ECO:0000256" key="2">
    <source>
        <dbReference type="SAM" id="SignalP"/>
    </source>
</evidence>
<dbReference type="Proteomes" id="UP000886653">
    <property type="component" value="Unassembled WGS sequence"/>
</dbReference>
<reference evidence="3" key="1">
    <citation type="submission" date="2013-11" db="EMBL/GenBank/DDBJ databases">
        <title>Genome sequence of the fusiform rust pathogen reveals effectors for host alternation and coevolution with pine.</title>
        <authorList>
            <consortium name="DOE Joint Genome Institute"/>
            <person name="Smith K."/>
            <person name="Pendleton A."/>
            <person name="Kubisiak T."/>
            <person name="Anderson C."/>
            <person name="Salamov A."/>
            <person name="Aerts A."/>
            <person name="Riley R."/>
            <person name="Clum A."/>
            <person name="Lindquist E."/>
            <person name="Ence D."/>
            <person name="Campbell M."/>
            <person name="Kronenberg Z."/>
            <person name="Feau N."/>
            <person name="Dhillon B."/>
            <person name="Hamelin R."/>
            <person name="Burleigh J."/>
            <person name="Smith J."/>
            <person name="Yandell M."/>
            <person name="Nelson C."/>
            <person name="Grigoriev I."/>
            <person name="Davis J."/>
        </authorList>
    </citation>
    <scope>NUCLEOTIDE SEQUENCE</scope>
    <source>
        <strain evidence="3">G11</strain>
    </source>
</reference>
<evidence type="ECO:0000256" key="1">
    <source>
        <dbReference type="SAM" id="MobiDB-lite"/>
    </source>
</evidence>
<organism evidence="3 4">
    <name type="scientific">Cronartium quercuum f. sp. fusiforme G11</name>
    <dbReference type="NCBI Taxonomy" id="708437"/>
    <lineage>
        <taxon>Eukaryota</taxon>
        <taxon>Fungi</taxon>
        <taxon>Dikarya</taxon>
        <taxon>Basidiomycota</taxon>
        <taxon>Pucciniomycotina</taxon>
        <taxon>Pucciniomycetes</taxon>
        <taxon>Pucciniales</taxon>
        <taxon>Coleosporiaceae</taxon>
        <taxon>Cronartium</taxon>
    </lineage>
</organism>
<proteinExistence type="predicted"/>
<protein>
    <submittedName>
        <fullName evidence="3">Uncharacterized protein</fullName>
    </submittedName>
</protein>
<accession>A0A9P6NBV3</accession>
<keyword evidence="2" id="KW-0732">Signal</keyword>
<gene>
    <name evidence="3" type="ORF">CROQUDRAFT_724666</name>
</gene>
<dbReference type="AlphaFoldDB" id="A0A9P6NBV3"/>
<name>A0A9P6NBV3_9BASI</name>
<keyword evidence="4" id="KW-1185">Reference proteome</keyword>
<feature type="region of interest" description="Disordered" evidence="1">
    <location>
        <begin position="236"/>
        <end position="263"/>
    </location>
</feature>
<feature type="signal peptide" evidence="2">
    <location>
        <begin position="1"/>
        <end position="19"/>
    </location>
</feature>
<evidence type="ECO:0000313" key="4">
    <source>
        <dbReference type="Proteomes" id="UP000886653"/>
    </source>
</evidence>
<dbReference type="EMBL" id="MU167324">
    <property type="protein sequence ID" value="KAG0143249.1"/>
    <property type="molecule type" value="Genomic_DNA"/>
</dbReference>
<feature type="chain" id="PRO_5040453053" evidence="2">
    <location>
        <begin position="20"/>
        <end position="263"/>
    </location>
</feature>